<feature type="transmembrane region" description="Helical" evidence="12">
    <location>
        <begin position="167"/>
        <end position="187"/>
    </location>
</feature>
<dbReference type="AlphaFoldDB" id="A0A0R2MY60"/>
<keyword evidence="15" id="KW-1185">Reference proteome</keyword>
<evidence type="ECO:0000256" key="7">
    <source>
        <dbReference type="ARBA" id="ARBA00023136"/>
    </source>
</evidence>
<evidence type="ECO:0000256" key="6">
    <source>
        <dbReference type="ARBA" id="ARBA00022989"/>
    </source>
</evidence>
<comment type="similarity">
    <text evidence="3">Belongs to the LTA synthase family.</text>
</comment>
<evidence type="ECO:0000256" key="9">
    <source>
        <dbReference type="PIRSR" id="PIRSR005091-2"/>
    </source>
</evidence>
<dbReference type="GO" id="GO:0046872">
    <property type="term" value="F:metal ion binding"/>
    <property type="evidence" value="ECO:0007669"/>
    <property type="project" value="UniProtKB-KW"/>
</dbReference>
<keyword evidence="5 12" id="KW-0812">Transmembrane</keyword>
<evidence type="ECO:0000256" key="8">
    <source>
        <dbReference type="PIRSR" id="PIRSR005091-1"/>
    </source>
</evidence>
<dbReference type="InterPro" id="IPR017850">
    <property type="entry name" value="Alkaline_phosphatase_core_sf"/>
</dbReference>
<protein>
    <submittedName>
        <fullName evidence="14">Phosphoglycerol transferase alkaline phosphatase superfamily protein</fullName>
    </submittedName>
</protein>
<reference evidence="14 15" key="1">
    <citation type="journal article" date="2015" name="Genome Announc.">
        <title>Expanding the biotechnology potential of lactobacilli through comparative genomics of 213 strains and associated genera.</title>
        <authorList>
            <person name="Sun Z."/>
            <person name="Harris H.M."/>
            <person name="McCann A."/>
            <person name="Guo C."/>
            <person name="Argimon S."/>
            <person name="Zhang W."/>
            <person name="Yang X."/>
            <person name="Jeffery I.B."/>
            <person name="Cooney J.C."/>
            <person name="Kagawa T.F."/>
            <person name="Liu W."/>
            <person name="Song Y."/>
            <person name="Salvetti E."/>
            <person name="Wrobel A."/>
            <person name="Rasinkangas P."/>
            <person name="Parkhill J."/>
            <person name="Rea M.C."/>
            <person name="O'Sullivan O."/>
            <person name="Ritari J."/>
            <person name="Douillard F.P."/>
            <person name="Paul Ross R."/>
            <person name="Yang R."/>
            <person name="Briner A.E."/>
            <person name="Felis G.E."/>
            <person name="de Vos W.M."/>
            <person name="Barrangou R."/>
            <person name="Klaenhammer T.R."/>
            <person name="Caufield P.W."/>
            <person name="Cui Y."/>
            <person name="Zhang H."/>
            <person name="O'Toole P.W."/>
        </authorList>
    </citation>
    <scope>NUCLEOTIDE SEQUENCE [LARGE SCALE GENOMIC DNA]</scope>
    <source>
        <strain evidence="14 15">DSM 24301</strain>
    </source>
</reference>
<feature type="transmembrane region" description="Helical" evidence="12">
    <location>
        <begin position="121"/>
        <end position="146"/>
    </location>
</feature>
<feature type="binding site" evidence="10">
    <location>
        <position position="314"/>
    </location>
    <ligand>
        <name>Mn(2+)</name>
        <dbReference type="ChEBI" id="CHEBI:29035"/>
    </ligand>
</feature>
<keyword evidence="4" id="KW-1003">Cell membrane</keyword>
<evidence type="ECO:0000313" key="14">
    <source>
        <dbReference type="EMBL" id="KRO16547.1"/>
    </source>
</evidence>
<keyword evidence="14" id="KW-0808">Transferase</keyword>
<feature type="region of interest" description="Disordered" evidence="11">
    <location>
        <begin position="714"/>
        <end position="737"/>
    </location>
</feature>
<feature type="binding site" evidence="10">
    <location>
        <position position="491"/>
    </location>
    <ligand>
        <name>Mn(2+)</name>
        <dbReference type="ChEBI" id="CHEBI:29035"/>
    </ligand>
</feature>
<dbReference type="PATRIC" id="fig|1293598.4.peg.1040"/>
<dbReference type="PIRSF" id="PIRSF005091">
    <property type="entry name" value="Mmb_sulf_HI1246"/>
    <property type="match status" value="1"/>
</dbReference>
<accession>A0A0R2MY60</accession>
<dbReference type="EMBL" id="JQCE01000035">
    <property type="protein sequence ID" value="KRO16547.1"/>
    <property type="molecule type" value="Genomic_DNA"/>
</dbReference>
<dbReference type="InterPro" id="IPR012160">
    <property type="entry name" value="LtaS-like"/>
</dbReference>
<evidence type="ECO:0000256" key="5">
    <source>
        <dbReference type="ARBA" id="ARBA00022692"/>
    </source>
</evidence>
<feature type="binding site" evidence="10">
    <location>
        <position position="270"/>
    </location>
    <ligand>
        <name>Mn(2+)</name>
        <dbReference type="ChEBI" id="CHEBI:29035"/>
    </ligand>
</feature>
<gene>
    <name evidence="14" type="ORF">IV56_GL000989</name>
</gene>
<dbReference type="SUPFAM" id="SSF53649">
    <property type="entry name" value="Alkaline phosphatase-like"/>
    <property type="match status" value="1"/>
</dbReference>
<feature type="compositionally biased region" description="Low complexity" evidence="11">
    <location>
        <begin position="721"/>
        <end position="731"/>
    </location>
</feature>
<feature type="binding site" evidence="10">
    <location>
        <position position="490"/>
    </location>
    <ligand>
        <name>Mn(2+)</name>
        <dbReference type="ChEBI" id="CHEBI:29035"/>
    </ligand>
</feature>
<dbReference type="Gene3D" id="3.40.720.10">
    <property type="entry name" value="Alkaline Phosphatase, subunit A"/>
    <property type="match status" value="1"/>
</dbReference>
<comment type="pathway">
    <text evidence="2">Cell wall biogenesis; lipoteichoic acid biosynthesis.</text>
</comment>
<feature type="transmembrane region" description="Helical" evidence="12">
    <location>
        <begin position="38"/>
        <end position="58"/>
    </location>
</feature>
<dbReference type="GO" id="GO:0016740">
    <property type="term" value="F:transferase activity"/>
    <property type="evidence" value="ECO:0007669"/>
    <property type="project" value="UniProtKB-KW"/>
</dbReference>
<evidence type="ECO:0000256" key="12">
    <source>
        <dbReference type="SAM" id="Phobius"/>
    </source>
</evidence>
<dbReference type="PANTHER" id="PTHR47371">
    <property type="entry name" value="LIPOTEICHOIC ACID SYNTHASE"/>
    <property type="match status" value="1"/>
</dbReference>
<keyword evidence="9" id="KW-0464">Manganese</keyword>
<name>A0A0R2MY60_9LACO</name>
<feature type="active site" evidence="8">
    <location>
        <position position="314"/>
    </location>
</feature>
<evidence type="ECO:0000259" key="13">
    <source>
        <dbReference type="Pfam" id="PF00884"/>
    </source>
</evidence>
<comment type="caution">
    <text evidence="14">The sequence shown here is derived from an EMBL/GenBank/DDBJ whole genome shotgun (WGS) entry which is preliminary data.</text>
</comment>
<dbReference type="Gene3D" id="3.30.1120.170">
    <property type="match status" value="1"/>
</dbReference>
<dbReference type="STRING" id="1293598.IV56_GL000989"/>
<proteinExistence type="inferred from homology"/>
<feature type="transmembrane region" description="Helical" evidence="12">
    <location>
        <begin position="65"/>
        <end position="86"/>
    </location>
</feature>
<keyword evidence="7 12" id="KW-0472">Membrane</keyword>
<evidence type="ECO:0000256" key="2">
    <source>
        <dbReference type="ARBA" id="ARBA00004936"/>
    </source>
</evidence>
<evidence type="ECO:0000256" key="1">
    <source>
        <dbReference type="ARBA" id="ARBA00004651"/>
    </source>
</evidence>
<keyword evidence="9" id="KW-0479">Metal-binding</keyword>
<feature type="domain" description="Sulfatase N-terminal" evidence="13">
    <location>
        <begin position="262"/>
        <end position="557"/>
    </location>
</feature>
<dbReference type="InterPro" id="IPR050448">
    <property type="entry name" value="OpgB/LTA_synthase_biosynth"/>
</dbReference>
<evidence type="ECO:0000256" key="4">
    <source>
        <dbReference type="ARBA" id="ARBA00022475"/>
    </source>
</evidence>
<evidence type="ECO:0000256" key="3">
    <source>
        <dbReference type="ARBA" id="ARBA00009983"/>
    </source>
</evidence>
<dbReference type="PANTHER" id="PTHR47371:SF3">
    <property type="entry name" value="PHOSPHOGLYCEROL TRANSFERASE I"/>
    <property type="match status" value="1"/>
</dbReference>
<keyword evidence="6 12" id="KW-1133">Transmembrane helix</keyword>
<dbReference type="GO" id="GO:0005886">
    <property type="term" value="C:plasma membrane"/>
    <property type="evidence" value="ECO:0007669"/>
    <property type="project" value="UniProtKB-SubCell"/>
</dbReference>
<evidence type="ECO:0000256" key="11">
    <source>
        <dbReference type="SAM" id="MobiDB-lite"/>
    </source>
</evidence>
<sequence>MTTRFGFVLILLSLLWAKTLFAYYVDFSLGATGILQQIILICNPIGISLLLLSLSLYIRHPKRAYITAALIYIISTILLIANVLYYREFSDFMTVNTMLGVSKVAQGLGASSLNMVRIRDIIYVLDFLVVGLGYLGFGIVNIIRYLNQQSLRWPHFGLTFDSRPPAYHFPQAVTIAALALFSINMAISELNRPQLLTRTFDRNYIVKYLGLAPFTVYDGVKTAQTNQVRAQADSADMDTVLQYTKSHYAAPNPAYFGQAKGKNVIVIHLESFQQFLIGMKVDGQEVTPFLNSLYHNKSTISFSNFFNQVGLGKTSDAENMLETSTFGLPTGSLFSSLGTDNTFQGAPAILNQIQGYSSAVFHGGSGGFWNRNNVYKGLGYQYFFDGNFYDHEGNATTEYGIKDKLLFGESIKYLEHMQQPFYTKIITTTNHFPFFITDTDTNFPNAGTSDDTVNGYFQTAHYLDQAIKEFFDYLKSSGLSKNTLVMLYGDHYGISNDRNQALAPLLNKDPAQWTSFDNTALQRVPLMFYGEGLKGGIQSQYGGEIDVLPTLLHLLGINSQDYVQFGTDLLSKQHSQVVAFRNHNFITPQYTVIGSKVYANQTGELIQPTAQLKKTLDADQAKVDEKLDLSDNVANKNLLRFYTPPNFKPINPKAVDYMRSLTSVLTIEKQLGPKSTSLFSRNNDKSTVSLFKTDAPEIAENASPLTTYPTKILKALEDSSDSSSSSTSTTSAQQEQP</sequence>
<evidence type="ECO:0000256" key="10">
    <source>
        <dbReference type="PIRSR" id="PIRSR005091-3"/>
    </source>
</evidence>
<organism evidence="14 15">
    <name type="scientific">Lacticaseibacillus saniviri JCM 17471 = DSM 24301</name>
    <dbReference type="NCBI Taxonomy" id="1293598"/>
    <lineage>
        <taxon>Bacteria</taxon>
        <taxon>Bacillati</taxon>
        <taxon>Bacillota</taxon>
        <taxon>Bacilli</taxon>
        <taxon>Lactobacillales</taxon>
        <taxon>Lactobacillaceae</taxon>
        <taxon>Lacticaseibacillus</taxon>
    </lineage>
</organism>
<comment type="subcellular location">
    <subcellularLocation>
        <location evidence="1">Cell membrane</location>
        <topology evidence="1">Multi-pass membrane protein</topology>
    </subcellularLocation>
</comment>
<dbReference type="Pfam" id="PF00884">
    <property type="entry name" value="Sulfatase"/>
    <property type="match status" value="1"/>
</dbReference>
<evidence type="ECO:0000313" key="15">
    <source>
        <dbReference type="Proteomes" id="UP000050969"/>
    </source>
</evidence>
<dbReference type="CDD" id="cd16015">
    <property type="entry name" value="LTA_synthase"/>
    <property type="match status" value="1"/>
</dbReference>
<dbReference type="Proteomes" id="UP000050969">
    <property type="component" value="Unassembled WGS sequence"/>
</dbReference>
<feature type="binding site" evidence="9">
    <location>
        <position position="431"/>
    </location>
    <ligand>
        <name>substrate</name>
    </ligand>
</feature>
<dbReference type="InterPro" id="IPR000917">
    <property type="entry name" value="Sulfatase_N"/>
</dbReference>